<proteinExistence type="predicted"/>
<dbReference type="EMBL" id="SNRW01001826">
    <property type="protein sequence ID" value="KAA6394871.1"/>
    <property type="molecule type" value="Genomic_DNA"/>
</dbReference>
<evidence type="ECO:0000313" key="3">
    <source>
        <dbReference type="Proteomes" id="UP000324800"/>
    </source>
</evidence>
<dbReference type="AlphaFoldDB" id="A0A5J4WIZ3"/>
<evidence type="ECO:0000256" key="1">
    <source>
        <dbReference type="SAM" id="Phobius"/>
    </source>
</evidence>
<sequence length="634" mass="72171">INSNGHLTLRGITFIQQASGTNVISVNSASASLILEDVGFFVASRGLIEQELGNLEYSQDRKEYSKLKNKDQKINFDYFLRSLEKTKSSQALSNPFVKVRSGYSIALQSIKFGDWIVIDDIPLIDISGPVQYASIENIDVKHIGRKYGGPQVLNLKLRASGEAIINNVTIDGRGWVHEKDIRDGIKDKNQYIHIDEEIIQKDKCGKEIYSYIKNIEEYIDSIIDVQIPDEFQWRYPAIKVNGGKLRISDSKFIGLGVDGALVLEGVDADITNTTRFEENDVLSAVKAEGRKSKVPSELKEASDVDDSDELIDDSDRRIHELRRYRGYIKNIIADKQTTLKAWNVSFIGEKLAKKKNSYKQGYPLWIQHERGVKLNGEVGQANNAFTDVEITYIKSEYLNGNEKDIGDGKIEKIVQIEIRTKSSFIPGVEWFLELQNKNDPEDNKRTLHYNLLHRQLWEEATKEEQLQGWYISEDENKLKSEKTTSNSYPLDEFGGKVLVRWLSERVILLRLTHIEPKPAEKSNADKTTAGSDEDDIVKDWQLRVGVEKRVDKEGGEQIKPEVKWTNLKKSTFPAWAIVLIVIGSILIILIIAIIIIIICFKDRIIAAYAEFKVKQLNKEKEKMNSDGVEMSNAW</sequence>
<organism evidence="2 3">
    <name type="scientific">Streblomastix strix</name>
    <dbReference type="NCBI Taxonomy" id="222440"/>
    <lineage>
        <taxon>Eukaryota</taxon>
        <taxon>Metamonada</taxon>
        <taxon>Preaxostyla</taxon>
        <taxon>Oxymonadida</taxon>
        <taxon>Streblomastigidae</taxon>
        <taxon>Streblomastix</taxon>
    </lineage>
</organism>
<protein>
    <submittedName>
        <fullName evidence="2">Uncharacterized protein</fullName>
    </submittedName>
</protein>
<reference evidence="2 3" key="1">
    <citation type="submission" date="2019-03" db="EMBL/GenBank/DDBJ databases">
        <title>Single cell metagenomics reveals metabolic interactions within the superorganism composed of flagellate Streblomastix strix and complex community of Bacteroidetes bacteria on its surface.</title>
        <authorList>
            <person name="Treitli S.C."/>
            <person name="Kolisko M."/>
            <person name="Husnik F."/>
            <person name="Keeling P."/>
            <person name="Hampl V."/>
        </authorList>
    </citation>
    <scope>NUCLEOTIDE SEQUENCE [LARGE SCALE GENOMIC DNA]</scope>
    <source>
        <strain evidence="2">ST1C</strain>
    </source>
</reference>
<keyword evidence="1" id="KW-1133">Transmembrane helix</keyword>
<comment type="caution">
    <text evidence="2">The sequence shown here is derived from an EMBL/GenBank/DDBJ whole genome shotgun (WGS) entry which is preliminary data.</text>
</comment>
<gene>
    <name evidence="2" type="ORF">EZS28_009602</name>
</gene>
<evidence type="ECO:0000313" key="2">
    <source>
        <dbReference type="EMBL" id="KAA6394871.1"/>
    </source>
</evidence>
<dbReference type="Proteomes" id="UP000324800">
    <property type="component" value="Unassembled WGS sequence"/>
</dbReference>
<accession>A0A5J4WIZ3</accession>
<feature type="non-terminal residue" evidence="2">
    <location>
        <position position="1"/>
    </location>
</feature>
<name>A0A5J4WIZ3_9EUKA</name>
<keyword evidence="1" id="KW-0812">Transmembrane</keyword>
<keyword evidence="1" id="KW-0472">Membrane</keyword>
<feature type="transmembrane region" description="Helical" evidence="1">
    <location>
        <begin position="575"/>
        <end position="600"/>
    </location>
</feature>